<gene>
    <name evidence="2" type="ORF">Cme02nite_59480</name>
</gene>
<dbReference type="EMBL" id="BONJ01000034">
    <property type="protein sequence ID" value="GIG17616.1"/>
    <property type="molecule type" value="Genomic_DNA"/>
</dbReference>
<evidence type="ECO:0000313" key="3">
    <source>
        <dbReference type="Proteomes" id="UP000660339"/>
    </source>
</evidence>
<dbReference type="InterPro" id="IPR019648">
    <property type="entry name" value="YebY"/>
</dbReference>
<reference evidence="2" key="1">
    <citation type="submission" date="2021-01" db="EMBL/GenBank/DDBJ databases">
        <title>Whole genome shotgun sequence of Catellatospora methionotrophica NBRC 14553.</title>
        <authorList>
            <person name="Komaki H."/>
            <person name="Tamura T."/>
        </authorList>
    </citation>
    <scope>NUCLEOTIDE SEQUENCE</scope>
    <source>
        <strain evidence="2">NBRC 14553</strain>
    </source>
</reference>
<keyword evidence="3" id="KW-1185">Reference proteome</keyword>
<sequence length="154" mass="15873">MRATDESACTPDAGRPSAVGSGAKPGAVGMPTTAGPAGAAILLSVRRNISIAITAMVLMLTGCAEARDTSVEVSRSSFSGEGKVWPLTVESGKLACDDGVSVTFESSGSIYAVNGTARDTGIGREIRPIWRDDPQYPGLKISIKDLINTGLELC</sequence>
<name>A0A8J3LLT0_9ACTN</name>
<evidence type="ECO:0000256" key="1">
    <source>
        <dbReference type="SAM" id="MobiDB-lite"/>
    </source>
</evidence>
<protein>
    <recommendedName>
        <fullName evidence="4">DUF2511 domain-containing protein</fullName>
    </recommendedName>
</protein>
<feature type="region of interest" description="Disordered" evidence="1">
    <location>
        <begin position="1"/>
        <end position="29"/>
    </location>
</feature>
<organism evidence="2 3">
    <name type="scientific">Catellatospora methionotrophica</name>
    <dbReference type="NCBI Taxonomy" id="121620"/>
    <lineage>
        <taxon>Bacteria</taxon>
        <taxon>Bacillati</taxon>
        <taxon>Actinomycetota</taxon>
        <taxon>Actinomycetes</taxon>
        <taxon>Micromonosporales</taxon>
        <taxon>Micromonosporaceae</taxon>
        <taxon>Catellatospora</taxon>
    </lineage>
</organism>
<accession>A0A8J3LLT0</accession>
<evidence type="ECO:0008006" key="4">
    <source>
        <dbReference type="Google" id="ProtNLM"/>
    </source>
</evidence>
<dbReference type="Pfam" id="PF10709">
    <property type="entry name" value="DUF2511"/>
    <property type="match status" value="1"/>
</dbReference>
<dbReference type="Proteomes" id="UP000660339">
    <property type="component" value="Unassembled WGS sequence"/>
</dbReference>
<dbReference type="AlphaFoldDB" id="A0A8J3LLT0"/>
<comment type="caution">
    <text evidence="2">The sequence shown here is derived from an EMBL/GenBank/DDBJ whole genome shotgun (WGS) entry which is preliminary data.</text>
</comment>
<proteinExistence type="predicted"/>
<evidence type="ECO:0000313" key="2">
    <source>
        <dbReference type="EMBL" id="GIG17616.1"/>
    </source>
</evidence>